<evidence type="ECO:0000313" key="8">
    <source>
        <dbReference type="Proteomes" id="UP000694568"/>
    </source>
</evidence>
<dbReference type="SMART" id="SM00092">
    <property type="entry name" value="RNAse_Pc"/>
    <property type="match status" value="1"/>
</dbReference>
<dbReference type="Ensembl" id="ENSSLUT00000021441.1">
    <property type="protein sequence ID" value="ENSSLUP00000020779.1"/>
    <property type="gene ID" value="ENSSLUG00000009585.1"/>
</dbReference>
<reference evidence="7" key="2">
    <citation type="submission" date="2025-09" db="UniProtKB">
        <authorList>
            <consortium name="Ensembl"/>
        </authorList>
    </citation>
    <scope>IDENTIFICATION</scope>
</reference>
<evidence type="ECO:0000256" key="5">
    <source>
        <dbReference type="RuleBase" id="RU000651"/>
    </source>
</evidence>
<keyword evidence="3 5" id="KW-0255">Endonuclease</keyword>
<dbReference type="GO" id="GO:0004519">
    <property type="term" value="F:endonuclease activity"/>
    <property type="evidence" value="ECO:0007669"/>
    <property type="project" value="UniProtKB-KW"/>
</dbReference>
<organism evidence="7 8">
    <name type="scientific">Sander lucioperca</name>
    <name type="common">Pike-perch</name>
    <name type="synonym">Perca lucioperca</name>
    <dbReference type="NCBI Taxonomy" id="283035"/>
    <lineage>
        <taxon>Eukaryota</taxon>
        <taxon>Metazoa</taxon>
        <taxon>Chordata</taxon>
        <taxon>Craniata</taxon>
        <taxon>Vertebrata</taxon>
        <taxon>Euteleostomi</taxon>
        <taxon>Actinopterygii</taxon>
        <taxon>Neopterygii</taxon>
        <taxon>Teleostei</taxon>
        <taxon>Neoteleostei</taxon>
        <taxon>Acanthomorphata</taxon>
        <taxon>Eupercaria</taxon>
        <taxon>Perciformes</taxon>
        <taxon>Percoidei</taxon>
        <taxon>Percidae</taxon>
        <taxon>Luciopercinae</taxon>
        <taxon>Sander</taxon>
    </lineage>
</organism>
<comment type="similarity">
    <text evidence="1 5">Belongs to the pancreatic ribonuclease family.</text>
</comment>
<proteinExistence type="inferred from homology"/>
<dbReference type="PANTHER" id="PTHR11437">
    <property type="entry name" value="RIBONUCLEASE"/>
    <property type="match status" value="1"/>
</dbReference>
<dbReference type="InterPro" id="IPR023412">
    <property type="entry name" value="RNaseA_domain"/>
</dbReference>
<dbReference type="AlphaFoldDB" id="A0A8C9Y7V1"/>
<dbReference type="Gene3D" id="3.10.130.10">
    <property type="entry name" value="Ribonuclease A-like domain"/>
    <property type="match status" value="1"/>
</dbReference>
<keyword evidence="8" id="KW-1185">Reference proteome</keyword>
<evidence type="ECO:0000256" key="3">
    <source>
        <dbReference type="ARBA" id="ARBA00022759"/>
    </source>
</evidence>
<dbReference type="GO" id="GO:0016787">
    <property type="term" value="F:hydrolase activity"/>
    <property type="evidence" value="ECO:0007669"/>
    <property type="project" value="UniProtKB-KW"/>
</dbReference>
<evidence type="ECO:0000256" key="2">
    <source>
        <dbReference type="ARBA" id="ARBA00022722"/>
    </source>
</evidence>
<dbReference type="SUPFAM" id="SSF54076">
    <property type="entry name" value="RNase A-like"/>
    <property type="match status" value="1"/>
</dbReference>
<evidence type="ECO:0000256" key="1">
    <source>
        <dbReference type="ARBA" id="ARBA00005600"/>
    </source>
</evidence>
<name>A0A8C9Y7V1_SANLU</name>
<keyword evidence="2 5" id="KW-0540">Nuclease</keyword>
<dbReference type="InterPro" id="IPR001427">
    <property type="entry name" value="RNaseA"/>
</dbReference>
<keyword evidence="4 5" id="KW-0378">Hydrolase</keyword>
<dbReference type="Pfam" id="PF00074">
    <property type="entry name" value="RnaseA"/>
    <property type="match status" value="1"/>
</dbReference>
<protein>
    <recommendedName>
        <fullName evidence="6">Ribonuclease A-domain domain-containing protein</fullName>
    </recommendedName>
</protein>
<accession>A0A8C9Y7V1</accession>
<evidence type="ECO:0000256" key="4">
    <source>
        <dbReference type="ARBA" id="ARBA00022801"/>
    </source>
</evidence>
<evidence type="ECO:0000313" key="7">
    <source>
        <dbReference type="Ensembl" id="ENSSLUP00000020779.1"/>
    </source>
</evidence>
<dbReference type="InterPro" id="IPR023411">
    <property type="entry name" value="RNaseA_AS"/>
</dbReference>
<feature type="signal peptide" evidence="5">
    <location>
        <begin position="1"/>
        <end position="21"/>
    </location>
</feature>
<sequence>MKSRISIFAGVLLLSAAAVLSVEEQETRAEMFKRQHIFLTMKNDSCNGMIKKRKINTKGTPCKASNTFIKATWEAVKDVCGTGGKPTGPNRHSIKPFDVVECIQEYPNAVANNCRYKGTLYTNKNITITCEGGDPVHYVGISNKNSLMISSA</sequence>
<dbReference type="InterPro" id="IPR036816">
    <property type="entry name" value="RNaseA-like_dom_sf"/>
</dbReference>
<dbReference type="Proteomes" id="UP000694568">
    <property type="component" value="Unplaced"/>
</dbReference>
<dbReference type="GeneTree" id="ENSGT01010000228662"/>
<feature type="domain" description="Ribonuclease A-domain" evidence="6">
    <location>
        <begin position="25"/>
        <end position="142"/>
    </location>
</feature>
<dbReference type="GO" id="GO:0004540">
    <property type="term" value="F:RNA nuclease activity"/>
    <property type="evidence" value="ECO:0007669"/>
    <property type="project" value="TreeGrafter"/>
</dbReference>
<reference evidence="7" key="1">
    <citation type="submission" date="2025-08" db="UniProtKB">
        <authorList>
            <consortium name="Ensembl"/>
        </authorList>
    </citation>
    <scope>IDENTIFICATION</scope>
</reference>
<evidence type="ECO:0000259" key="6">
    <source>
        <dbReference type="SMART" id="SM00092"/>
    </source>
</evidence>
<keyword evidence="5" id="KW-0732">Signal</keyword>
<dbReference type="GO" id="GO:0003676">
    <property type="term" value="F:nucleic acid binding"/>
    <property type="evidence" value="ECO:0007669"/>
    <property type="project" value="InterPro"/>
</dbReference>
<dbReference type="PROSITE" id="PS00127">
    <property type="entry name" value="RNASE_PANCREATIC"/>
    <property type="match status" value="1"/>
</dbReference>
<dbReference type="GO" id="GO:0050830">
    <property type="term" value="P:defense response to Gram-positive bacterium"/>
    <property type="evidence" value="ECO:0007669"/>
    <property type="project" value="TreeGrafter"/>
</dbReference>
<feature type="chain" id="PRO_5034282079" description="Ribonuclease A-domain domain-containing protein" evidence="5">
    <location>
        <begin position="22"/>
        <end position="152"/>
    </location>
</feature>